<evidence type="ECO:0000256" key="1">
    <source>
        <dbReference type="ARBA" id="ARBA00001966"/>
    </source>
</evidence>
<accession>A0A3P7Q156</accession>
<proteinExistence type="inferred from homology"/>
<evidence type="ECO:0000259" key="11">
    <source>
        <dbReference type="Pfam" id="PF08696"/>
    </source>
</evidence>
<evidence type="ECO:0000256" key="7">
    <source>
        <dbReference type="ARBA" id="ARBA00022806"/>
    </source>
</evidence>
<organism evidence="12 13">
    <name type="scientific">Cylicostephanus goldi</name>
    <name type="common">Nematode worm</name>
    <dbReference type="NCBI Taxonomy" id="71465"/>
    <lineage>
        <taxon>Eukaryota</taxon>
        <taxon>Metazoa</taxon>
        <taxon>Ecdysozoa</taxon>
        <taxon>Nematoda</taxon>
        <taxon>Chromadorea</taxon>
        <taxon>Rhabditida</taxon>
        <taxon>Rhabditina</taxon>
        <taxon>Rhabditomorpha</taxon>
        <taxon>Strongyloidea</taxon>
        <taxon>Strongylidae</taxon>
        <taxon>Cylicostephanus</taxon>
    </lineage>
</organism>
<dbReference type="PANTHER" id="PTHR36531:SF6">
    <property type="entry name" value="DNA REPLICATION ATP-DEPENDENT HELICASE_NUCLEASE DNA2"/>
    <property type="match status" value="1"/>
</dbReference>
<dbReference type="GO" id="GO:0005524">
    <property type="term" value="F:ATP binding"/>
    <property type="evidence" value="ECO:0007669"/>
    <property type="project" value="UniProtKB-KW"/>
</dbReference>
<evidence type="ECO:0000313" key="12">
    <source>
        <dbReference type="EMBL" id="VDN25682.1"/>
    </source>
</evidence>
<dbReference type="EMBL" id="UYRV01110037">
    <property type="protein sequence ID" value="VDN25682.1"/>
    <property type="molecule type" value="Genomic_DNA"/>
</dbReference>
<dbReference type="Gene3D" id="3.90.320.10">
    <property type="match status" value="1"/>
</dbReference>
<evidence type="ECO:0000313" key="13">
    <source>
        <dbReference type="Proteomes" id="UP000271889"/>
    </source>
</evidence>
<comment type="cofactor">
    <cofactor evidence="1">
        <name>[4Fe-4S] cluster</name>
        <dbReference type="ChEBI" id="CHEBI:49883"/>
    </cofactor>
</comment>
<dbReference type="InterPro" id="IPR014808">
    <property type="entry name" value="DNA_replication_fac_Dna2_N"/>
</dbReference>
<keyword evidence="9" id="KW-0408">Iron</keyword>
<dbReference type="InterPro" id="IPR011604">
    <property type="entry name" value="PDDEXK-like_dom_sf"/>
</dbReference>
<dbReference type="GO" id="GO:0004386">
    <property type="term" value="F:helicase activity"/>
    <property type="evidence" value="ECO:0007669"/>
    <property type="project" value="UniProtKB-KW"/>
</dbReference>
<dbReference type="GO" id="GO:0016787">
    <property type="term" value="F:hydrolase activity"/>
    <property type="evidence" value="ECO:0007669"/>
    <property type="project" value="UniProtKB-KW"/>
</dbReference>
<dbReference type="InterPro" id="IPR051827">
    <property type="entry name" value="Cas4_exonuclease"/>
</dbReference>
<reference evidence="12 13" key="1">
    <citation type="submission" date="2018-11" db="EMBL/GenBank/DDBJ databases">
        <authorList>
            <consortium name="Pathogen Informatics"/>
        </authorList>
    </citation>
    <scope>NUCLEOTIDE SEQUENCE [LARGE SCALE GENOMIC DNA]</scope>
</reference>
<keyword evidence="6" id="KW-0378">Hydrolase</keyword>
<dbReference type="GO" id="GO:0046872">
    <property type="term" value="F:metal ion binding"/>
    <property type="evidence" value="ECO:0007669"/>
    <property type="project" value="UniProtKB-KW"/>
</dbReference>
<dbReference type="GO" id="GO:0051536">
    <property type="term" value="F:iron-sulfur cluster binding"/>
    <property type="evidence" value="ECO:0007669"/>
    <property type="project" value="UniProtKB-KW"/>
</dbReference>
<keyword evidence="4" id="KW-0479">Metal-binding</keyword>
<evidence type="ECO:0000256" key="9">
    <source>
        <dbReference type="ARBA" id="ARBA00023004"/>
    </source>
</evidence>
<keyword evidence="8" id="KW-0067">ATP-binding</keyword>
<gene>
    <name evidence="12" type="ORF">CGOC_LOCUS10169</name>
</gene>
<evidence type="ECO:0000256" key="5">
    <source>
        <dbReference type="ARBA" id="ARBA00022741"/>
    </source>
</evidence>
<feature type="domain" description="DNA replication factor Dna2 N-terminal" evidence="11">
    <location>
        <begin position="1"/>
        <end position="114"/>
    </location>
</feature>
<dbReference type="GO" id="GO:0004518">
    <property type="term" value="F:nuclease activity"/>
    <property type="evidence" value="ECO:0007669"/>
    <property type="project" value="UniProtKB-KW"/>
</dbReference>
<dbReference type="PANTHER" id="PTHR36531">
    <property type="entry name" value="CRISPR-ASSOCIATED EXONUCLEASE CAS4"/>
    <property type="match status" value="1"/>
</dbReference>
<dbReference type="Proteomes" id="UP000271889">
    <property type="component" value="Unassembled WGS sequence"/>
</dbReference>
<dbReference type="AlphaFoldDB" id="A0A3P7Q156"/>
<comment type="similarity">
    <text evidence="2">Belongs to the DNA2/NAM7 helicase family.</text>
</comment>
<keyword evidence="5" id="KW-0547">Nucleotide-binding</keyword>
<evidence type="ECO:0000256" key="6">
    <source>
        <dbReference type="ARBA" id="ARBA00022801"/>
    </source>
</evidence>
<evidence type="ECO:0000256" key="8">
    <source>
        <dbReference type="ARBA" id="ARBA00022840"/>
    </source>
</evidence>
<evidence type="ECO:0000256" key="4">
    <source>
        <dbReference type="ARBA" id="ARBA00022723"/>
    </source>
</evidence>
<evidence type="ECO:0000256" key="10">
    <source>
        <dbReference type="ARBA" id="ARBA00023014"/>
    </source>
</evidence>
<dbReference type="OrthoDB" id="5866469at2759"/>
<keyword evidence="3" id="KW-0540">Nuclease</keyword>
<evidence type="ECO:0000256" key="3">
    <source>
        <dbReference type="ARBA" id="ARBA00022722"/>
    </source>
</evidence>
<protein>
    <recommendedName>
        <fullName evidence="11">DNA replication factor Dna2 N-terminal domain-containing protein</fullName>
    </recommendedName>
</protein>
<keyword evidence="7" id="KW-0347">Helicase</keyword>
<dbReference type="Pfam" id="PF08696">
    <property type="entry name" value="Dna2"/>
    <property type="match status" value="1"/>
</dbReference>
<evidence type="ECO:0000256" key="2">
    <source>
        <dbReference type="ARBA" id="ARBA00007913"/>
    </source>
</evidence>
<sequence length="175" mass="19620">MLIGVIVHELFQAAIRCPSPAMVTSDWLLKQWRDCLYDEVLGELAALRLTPSQVETELMPYVDVVVNWVQSNIPGGSSYPSNNAAYQITKVHDIEENIWDPQLGIKGKIDVTLETKTNGKIQQRPLELKTGKSAPSSDHAAQSQGLIRDFVENVIRLLSALFIRLRWNPRADLPS</sequence>
<keyword evidence="10" id="KW-0411">Iron-sulfur</keyword>
<name>A0A3P7Q156_CYLGO</name>
<keyword evidence="13" id="KW-1185">Reference proteome</keyword>